<accession>A0A660KTB1</accession>
<evidence type="ECO:0000313" key="2">
    <source>
        <dbReference type="Proteomes" id="UP000327013"/>
    </source>
</evidence>
<protein>
    <submittedName>
        <fullName evidence="1">Uncharacterized protein</fullName>
    </submittedName>
</protein>
<gene>
    <name evidence="1" type="ORF">FH972_011480</name>
</gene>
<sequence length="109" mass="11874">MTGVAVSGVAVSGVAASRLESKQNLRKLVGKFGFGFGGVAGRLDRHCGSPRHQVEGNLSPSLLFYIAIGILIEFAPIQLPGKLARIYFSQSDEKRTFKLLNSHMYQHID</sequence>
<keyword evidence="2" id="KW-1185">Reference proteome</keyword>
<proteinExistence type="predicted"/>
<reference evidence="1 2" key="1">
    <citation type="submission" date="2019-06" db="EMBL/GenBank/DDBJ databases">
        <title>A chromosomal-level reference genome of Carpinus fangiana (Coryloideae, Betulaceae).</title>
        <authorList>
            <person name="Yang X."/>
            <person name="Wang Z."/>
            <person name="Zhang L."/>
            <person name="Hao G."/>
            <person name="Liu J."/>
            <person name="Yang Y."/>
        </authorList>
    </citation>
    <scope>NUCLEOTIDE SEQUENCE [LARGE SCALE GENOMIC DNA]</scope>
    <source>
        <strain evidence="1">Cfa_2016G</strain>
        <tissue evidence="1">Leaf</tissue>
    </source>
</reference>
<dbReference type="Proteomes" id="UP000327013">
    <property type="component" value="Chromosome 4"/>
</dbReference>
<dbReference type="AlphaFoldDB" id="A0A660KTB1"/>
<dbReference type="EMBL" id="CM017324">
    <property type="protein sequence ID" value="KAE8039031.1"/>
    <property type="molecule type" value="Genomic_DNA"/>
</dbReference>
<evidence type="ECO:0000313" key="1">
    <source>
        <dbReference type="EMBL" id="KAE8039031.1"/>
    </source>
</evidence>
<organism evidence="1 2">
    <name type="scientific">Carpinus fangiana</name>
    <dbReference type="NCBI Taxonomy" id="176857"/>
    <lineage>
        <taxon>Eukaryota</taxon>
        <taxon>Viridiplantae</taxon>
        <taxon>Streptophyta</taxon>
        <taxon>Embryophyta</taxon>
        <taxon>Tracheophyta</taxon>
        <taxon>Spermatophyta</taxon>
        <taxon>Magnoliopsida</taxon>
        <taxon>eudicotyledons</taxon>
        <taxon>Gunneridae</taxon>
        <taxon>Pentapetalae</taxon>
        <taxon>rosids</taxon>
        <taxon>fabids</taxon>
        <taxon>Fagales</taxon>
        <taxon>Betulaceae</taxon>
        <taxon>Carpinus</taxon>
    </lineage>
</organism>
<name>A0A660KTB1_9ROSI</name>